<dbReference type="CDD" id="cd02440">
    <property type="entry name" value="AdoMet_MTases"/>
    <property type="match status" value="1"/>
</dbReference>
<dbReference type="SUPFAM" id="SSF53335">
    <property type="entry name" value="S-adenosyl-L-methionine-dependent methyltransferases"/>
    <property type="match status" value="1"/>
</dbReference>
<keyword evidence="2" id="KW-0489">Methyltransferase</keyword>
<keyword evidence="2" id="KW-0808">Transferase</keyword>
<evidence type="ECO:0000313" key="3">
    <source>
        <dbReference type="Proteomes" id="UP001165962"/>
    </source>
</evidence>
<dbReference type="InterPro" id="IPR029063">
    <property type="entry name" value="SAM-dependent_MTases_sf"/>
</dbReference>
<dbReference type="GO" id="GO:0008168">
    <property type="term" value="F:methyltransferase activity"/>
    <property type="evidence" value="ECO:0007669"/>
    <property type="project" value="UniProtKB-KW"/>
</dbReference>
<evidence type="ECO:0000313" key="2">
    <source>
        <dbReference type="EMBL" id="NHN29421.1"/>
    </source>
</evidence>
<feature type="domain" description="Ribosomal RNA large subunit methyltransferase K/L-like methyltransferase" evidence="1">
    <location>
        <begin position="179"/>
        <end position="277"/>
    </location>
</feature>
<dbReference type="Proteomes" id="UP001165962">
    <property type="component" value="Unassembled WGS sequence"/>
</dbReference>
<dbReference type="PANTHER" id="PTHR14911">
    <property type="entry name" value="THUMP DOMAIN-CONTAINING"/>
    <property type="match status" value="1"/>
</dbReference>
<dbReference type="EMBL" id="JAAOIW010000002">
    <property type="protein sequence ID" value="NHN29421.1"/>
    <property type="molecule type" value="Genomic_DNA"/>
</dbReference>
<protein>
    <submittedName>
        <fullName evidence="2">RNA methyltransferase</fullName>
    </submittedName>
</protein>
<organism evidence="2 3">
    <name type="scientific">Paenibacillus agricola</name>
    <dbReference type="NCBI Taxonomy" id="2716264"/>
    <lineage>
        <taxon>Bacteria</taxon>
        <taxon>Bacillati</taxon>
        <taxon>Bacillota</taxon>
        <taxon>Bacilli</taxon>
        <taxon>Bacillales</taxon>
        <taxon>Paenibacillaceae</taxon>
        <taxon>Paenibacillus</taxon>
    </lineage>
</organism>
<evidence type="ECO:0000259" key="1">
    <source>
        <dbReference type="Pfam" id="PF01170"/>
    </source>
</evidence>
<dbReference type="Gene3D" id="3.40.50.150">
    <property type="entry name" value="Vaccinia Virus protein VP39"/>
    <property type="match status" value="1"/>
</dbReference>
<keyword evidence="3" id="KW-1185">Reference proteome</keyword>
<reference evidence="2" key="1">
    <citation type="submission" date="2020-03" db="EMBL/GenBank/DDBJ databases">
        <title>Draft sequencing of Paenibacilllus sp. S3N08.</title>
        <authorList>
            <person name="Kim D.-U."/>
        </authorList>
    </citation>
    <scope>NUCLEOTIDE SEQUENCE</scope>
    <source>
        <strain evidence="2">S3N08</strain>
    </source>
</reference>
<sequence length="339" mass="36759">MLLYTYACHEDEAPLCQLELRSLFGGGYAAPLAQYADASSITTPNGARDREASNSDSANYRNYVLSSISIDASRSPFIKQKLAVMFSGDSIQAITASIRGQELQSELFKVVYVETTGDDLTAPDYSGQRAVEREIGAVIRGKAEMRKPKRLFGIAYVQGQWLFGECETNQAMWLKHNMKPQHYSTALSTRMARAVANITVPSPAGVKAIDPCCGIGTVLVEALSMGIDMVGSDSNPLAVRGARINLAHFGLPAAVAIQDMRTLTGSYDAAVLDMPYNLCSVLSTEEQLAMLESTRRLAGRAVIISTEVIDSQIVQAGFQILDRCVARKGSFCRHVLVCV</sequence>
<dbReference type="InterPro" id="IPR000241">
    <property type="entry name" value="RlmKL-like_Mtase"/>
</dbReference>
<proteinExistence type="predicted"/>
<dbReference type="GO" id="GO:0032259">
    <property type="term" value="P:methylation"/>
    <property type="evidence" value="ECO:0007669"/>
    <property type="project" value="UniProtKB-KW"/>
</dbReference>
<accession>A0ABX0J0R7</accession>
<name>A0ABX0J0R7_9BACL</name>
<comment type="caution">
    <text evidence="2">The sequence shown here is derived from an EMBL/GenBank/DDBJ whole genome shotgun (WGS) entry which is preliminary data.</text>
</comment>
<gene>
    <name evidence="2" type="ORF">G9U52_06200</name>
</gene>
<dbReference type="Pfam" id="PF01170">
    <property type="entry name" value="UPF0020"/>
    <property type="match status" value="1"/>
</dbReference>
<dbReference type="PANTHER" id="PTHR14911:SF13">
    <property type="entry name" value="TRNA (GUANINE(6)-N2)-METHYLTRANSFERASE THUMP3"/>
    <property type="match status" value="1"/>
</dbReference>